<proteinExistence type="inferred from homology"/>
<dbReference type="RefSeq" id="WP_066738165.1">
    <property type="nucleotide sequence ID" value="NZ_JAJCIQ010000015.1"/>
</dbReference>
<dbReference type="PRINTS" id="PR00706">
    <property type="entry name" value="PYROGLUPTASE"/>
</dbReference>
<protein>
    <recommendedName>
        <fullName evidence="9">Pyrrolidone-carboxylate peptidase</fullName>
        <ecNumber evidence="9">3.4.19.3</ecNumber>
    </recommendedName>
    <alternativeName>
        <fullName evidence="9">5-oxoprolyl-peptidase</fullName>
    </alternativeName>
    <alternativeName>
        <fullName evidence="9">Pyroglutamyl-peptidase I</fullName>
        <shortName evidence="9">PGP-I</shortName>
        <shortName evidence="9">Pyrase</shortName>
    </alternativeName>
</protein>
<accession>A0ABS8DK89</accession>
<comment type="similarity">
    <text evidence="4 9">Belongs to the peptidase C15 family.</text>
</comment>
<organism evidence="12 13">
    <name type="scientific">Bariatricus massiliensis</name>
    <dbReference type="NCBI Taxonomy" id="1745713"/>
    <lineage>
        <taxon>Bacteria</taxon>
        <taxon>Bacillati</taxon>
        <taxon>Bacillota</taxon>
        <taxon>Clostridia</taxon>
        <taxon>Lachnospirales</taxon>
        <taxon>Lachnospiraceae</taxon>
        <taxon>Bariatricus</taxon>
    </lineage>
</organism>
<comment type="catalytic activity">
    <reaction evidence="1 9 10">
        <text>Release of an N-terminal pyroglutamyl group from a polypeptide, the second amino acid generally not being Pro.</text>
        <dbReference type="EC" id="3.4.19.3"/>
    </reaction>
</comment>
<evidence type="ECO:0000256" key="3">
    <source>
        <dbReference type="ARBA" id="ARBA00004496"/>
    </source>
</evidence>
<feature type="active site" evidence="9 10">
    <location>
        <position position="78"/>
    </location>
</feature>
<keyword evidence="8 9" id="KW-0788">Thiol protease</keyword>
<dbReference type="InterPro" id="IPR016125">
    <property type="entry name" value="Peptidase_C15-like"/>
</dbReference>
<feature type="active site" evidence="9">
    <location>
        <position position="165"/>
    </location>
</feature>
<comment type="caution">
    <text evidence="12">The sequence shown here is derived from an EMBL/GenBank/DDBJ whole genome shotgun (WGS) entry which is preliminary data.</text>
</comment>
<evidence type="ECO:0000256" key="8">
    <source>
        <dbReference type="ARBA" id="ARBA00022807"/>
    </source>
</evidence>
<dbReference type="InterPro" id="IPR033693">
    <property type="entry name" value="PGPEP1_Glu_AS"/>
</dbReference>
<comment type="subcellular location">
    <subcellularLocation>
        <location evidence="3 9">Cytoplasm</location>
    </subcellularLocation>
</comment>
<evidence type="ECO:0000313" key="13">
    <source>
        <dbReference type="Proteomes" id="UP001299546"/>
    </source>
</evidence>
<dbReference type="PIRSF" id="PIRSF015592">
    <property type="entry name" value="Prld-crbxl_pptds"/>
    <property type="match status" value="1"/>
</dbReference>
<comment type="function">
    <text evidence="2 9">Removes 5-oxoproline from various penultimate amino acid residues except L-proline.</text>
</comment>
<dbReference type="InterPro" id="IPR000816">
    <property type="entry name" value="Peptidase_C15"/>
</dbReference>
<evidence type="ECO:0000256" key="2">
    <source>
        <dbReference type="ARBA" id="ARBA00002280"/>
    </source>
</evidence>
<reference evidence="12 13" key="1">
    <citation type="submission" date="2021-10" db="EMBL/GenBank/DDBJ databases">
        <title>Collection of gut derived symbiotic bacterial strains cultured from healthy donors.</title>
        <authorList>
            <person name="Lin H."/>
            <person name="Littmann E."/>
            <person name="Kohout C."/>
            <person name="Pamer E.G."/>
        </authorList>
    </citation>
    <scope>NUCLEOTIDE SEQUENCE [LARGE SCALE GENOMIC DNA]</scope>
    <source>
        <strain evidence="12 13">DFI.1.165</strain>
    </source>
</reference>
<dbReference type="PANTHER" id="PTHR23402">
    <property type="entry name" value="PROTEASE FAMILY C15 PYROGLUTAMYL-PEPTIDASE I-RELATED"/>
    <property type="match status" value="1"/>
</dbReference>
<dbReference type="NCBIfam" id="TIGR00504">
    <property type="entry name" value="pyro_pdase"/>
    <property type="match status" value="1"/>
</dbReference>
<dbReference type="PANTHER" id="PTHR23402:SF1">
    <property type="entry name" value="PYROGLUTAMYL-PEPTIDASE I"/>
    <property type="match status" value="1"/>
</dbReference>
<name>A0ABS8DK89_9FIRM</name>
<dbReference type="GO" id="GO:0016920">
    <property type="term" value="F:pyroglutamyl-peptidase activity"/>
    <property type="evidence" value="ECO:0007669"/>
    <property type="project" value="UniProtKB-EC"/>
</dbReference>
<dbReference type="Proteomes" id="UP001299546">
    <property type="component" value="Unassembled WGS sequence"/>
</dbReference>
<evidence type="ECO:0000256" key="9">
    <source>
        <dbReference type="HAMAP-Rule" id="MF_00417"/>
    </source>
</evidence>
<gene>
    <name evidence="9 12" type="primary">pcp</name>
    <name evidence="12" type="ORF">LIZ65_16265</name>
</gene>
<dbReference type="SUPFAM" id="SSF53182">
    <property type="entry name" value="Pyrrolidone carboxyl peptidase (pyroglutamate aminopeptidase)"/>
    <property type="match status" value="1"/>
</dbReference>
<keyword evidence="5 9" id="KW-0963">Cytoplasm</keyword>
<dbReference type="PROSITE" id="PS01333">
    <property type="entry name" value="PYRASE_GLU"/>
    <property type="match status" value="1"/>
</dbReference>
<dbReference type="PROSITE" id="PS01334">
    <property type="entry name" value="PYRASE_CYS"/>
    <property type="match status" value="1"/>
</dbReference>
<evidence type="ECO:0000256" key="5">
    <source>
        <dbReference type="ARBA" id="ARBA00022490"/>
    </source>
</evidence>
<dbReference type="EMBL" id="JAJCIS010000015">
    <property type="protein sequence ID" value="MCB7388843.1"/>
    <property type="molecule type" value="Genomic_DNA"/>
</dbReference>
<keyword evidence="7 9" id="KW-0378">Hydrolase</keyword>
<evidence type="ECO:0000256" key="6">
    <source>
        <dbReference type="ARBA" id="ARBA00022670"/>
    </source>
</evidence>
<dbReference type="HAMAP" id="MF_00417">
    <property type="entry name" value="Pyrrolid_peptidase"/>
    <property type="match status" value="1"/>
</dbReference>
<keyword evidence="13" id="KW-1185">Reference proteome</keyword>
<evidence type="ECO:0000256" key="10">
    <source>
        <dbReference type="PROSITE-ProRule" id="PRU10076"/>
    </source>
</evidence>
<dbReference type="CDD" id="cd00501">
    <property type="entry name" value="Peptidase_C15"/>
    <property type="match status" value="1"/>
</dbReference>
<dbReference type="Pfam" id="PF01470">
    <property type="entry name" value="Peptidase_C15"/>
    <property type="match status" value="1"/>
</dbReference>
<comment type="subunit">
    <text evidence="9">Homotetramer.</text>
</comment>
<evidence type="ECO:0000256" key="1">
    <source>
        <dbReference type="ARBA" id="ARBA00001770"/>
    </source>
</evidence>
<evidence type="ECO:0000313" key="12">
    <source>
        <dbReference type="EMBL" id="MCB7388843.1"/>
    </source>
</evidence>
<dbReference type="InterPro" id="IPR033694">
    <property type="entry name" value="PGPEP1_Cys_AS"/>
</dbReference>
<dbReference type="NCBIfam" id="NF009676">
    <property type="entry name" value="PRK13197.1"/>
    <property type="match status" value="1"/>
</dbReference>
<dbReference type="EC" id="3.4.19.3" evidence="9"/>
<dbReference type="InterPro" id="IPR036440">
    <property type="entry name" value="Peptidase_C15-like_sf"/>
</dbReference>
<keyword evidence="6 9" id="KW-0645">Protease</keyword>
<dbReference type="Gene3D" id="3.40.630.20">
    <property type="entry name" value="Peptidase C15, pyroglutamyl peptidase I-like"/>
    <property type="match status" value="1"/>
</dbReference>
<dbReference type="InterPro" id="IPR029762">
    <property type="entry name" value="PGP-I_bact-type"/>
</dbReference>
<evidence type="ECO:0000256" key="7">
    <source>
        <dbReference type="ARBA" id="ARBA00022801"/>
    </source>
</evidence>
<feature type="active site" evidence="9 11">
    <location>
        <position position="141"/>
    </location>
</feature>
<sequence>MKILVTGFDPFGGEKVNPAYEAVKLLPDTIAGAEIVKLEIPTVFSKSGPAVEAGIKEHNPDVVINVGQAGGRSCVTVEKVAVNLAEARIPDNDGEQPMDEPLQADGDTGYFATVPVKAMVQNVREHGIPCHISYSAGTYVCNAVMYNVLYMVQKRYPNIRAGFIHVPYASEQVVDKPNGMASMSLETIAKSLEYCIEAAVNHEEDIKEVMGTTH</sequence>
<evidence type="ECO:0000256" key="11">
    <source>
        <dbReference type="PROSITE-ProRule" id="PRU10077"/>
    </source>
</evidence>
<evidence type="ECO:0000256" key="4">
    <source>
        <dbReference type="ARBA" id="ARBA00006641"/>
    </source>
</evidence>